<dbReference type="InterPro" id="IPR013761">
    <property type="entry name" value="SAM/pointed_sf"/>
</dbReference>
<keyword evidence="1" id="KW-0472">Membrane</keyword>
<organism evidence="2">
    <name type="scientific">Lotharella oceanica</name>
    <dbReference type="NCBI Taxonomy" id="641309"/>
    <lineage>
        <taxon>Eukaryota</taxon>
        <taxon>Sar</taxon>
        <taxon>Rhizaria</taxon>
        <taxon>Cercozoa</taxon>
        <taxon>Chlorarachniophyceae</taxon>
        <taxon>Lotharella</taxon>
    </lineage>
</organism>
<protein>
    <recommendedName>
        <fullName evidence="3">SAM domain-containing protein</fullName>
    </recommendedName>
</protein>
<reference evidence="2" key="1">
    <citation type="submission" date="2021-01" db="EMBL/GenBank/DDBJ databases">
        <authorList>
            <person name="Corre E."/>
            <person name="Pelletier E."/>
            <person name="Niang G."/>
            <person name="Scheremetjew M."/>
            <person name="Finn R."/>
            <person name="Kale V."/>
            <person name="Holt S."/>
            <person name="Cochrane G."/>
            <person name="Meng A."/>
            <person name="Brown T."/>
            <person name="Cohen L."/>
        </authorList>
    </citation>
    <scope>NUCLEOTIDE SEQUENCE</scope>
    <source>
        <strain evidence="2">CCMP622</strain>
    </source>
</reference>
<dbReference type="SUPFAM" id="SSF47769">
    <property type="entry name" value="SAM/Pointed domain"/>
    <property type="match status" value="1"/>
</dbReference>
<dbReference type="EMBL" id="HBHP01032479">
    <property type="protein sequence ID" value="CAD9776015.1"/>
    <property type="molecule type" value="Transcribed_RNA"/>
</dbReference>
<keyword evidence="1" id="KW-0812">Transmembrane</keyword>
<feature type="transmembrane region" description="Helical" evidence="1">
    <location>
        <begin position="256"/>
        <end position="272"/>
    </location>
</feature>
<keyword evidence="1" id="KW-1133">Transmembrane helix</keyword>
<evidence type="ECO:0008006" key="3">
    <source>
        <dbReference type="Google" id="ProtNLM"/>
    </source>
</evidence>
<dbReference type="Gene3D" id="1.10.150.50">
    <property type="entry name" value="Transcription Factor, Ets-1"/>
    <property type="match status" value="1"/>
</dbReference>
<proteinExistence type="predicted"/>
<dbReference type="AlphaFoldDB" id="A0A7S2U103"/>
<gene>
    <name evidence="2" type="ORF">LSP00402_LOCUS20019</name>
</gene>
<evidence type="ECO:0000256" key="1">
    <source>
        <dbReference type="SAM" id="Phobius"/>
    </source>
</evidence>
<sequence length="305" mass="34584">MLQLSSLILKGTPELNTGKQDSKITLKICIDFHRLKVACVDTGGNFATDSCNAPAPGSIKSLAPGSAALMGPNTPAPPLPAGTRESVHWDDQKGFHWKRINWNTQIQRYGNPLEVAEENWARSLKRYQFSMLDEEGVVRWIQALPQNSNFKSEVSRACMDHAIDGATLLEMSFKELEQVFGKFGWAKKMQRALEGQLKNPSKRRATKWDVIVRYLNQIDRKSVWIPVQLVVLLVLTVVSPLLLLKIIRTHAKLKRRAIMAAIGGLVMLLPALPFPLRLVLIKFFLLLSMAWRWLKNVKFYHETVF</sequence>
<name>A0A7S2U103_9EUKA</name>
<evidence type="ECO:0000313" key="2">
    <source>
        <dbReference type="EMBL" id="CAD9776015.1"/>
    </source>
</evidence>
<feature type="transmembrane region" description="Helical" evidence="1">
    <location>
        <begin position="223"/>
        <end position="244"/>
    </location>
</feature>
<accession>A0A7S2U103</accession>